<dbReference type="Proteomes" id="UP001062846">
    <property type="component" value="Chromosome 5"/>
</dbReference>
<organism evidence="1 2">
    <name type="scientific">Rhododendron molle</name>
    <name type="common">Chinese azalea</name>
    <name type="synonym">Azalea mollis</name>
    <dbReference type="NCBI Taxonomy" id="49168"/>
    <lineage>
        <taxon>Eukaryota</taxon>
        <taxon>Viridiplantae</taxon>
        <taxon>Streptophyta</taxon>
        <taxon>Embryophyta</taxon>
        <taxon>Tracheophyta</taxon>
        <taxon>Spermatophyta</taxon>
        <taxon>Magnoliopsida</taxon>
        <taxon>eudicotyledons</taxon>
        <taxon>Gunneridae</taxon>
        <taxon>Pentapetalae</taxon>
        <taxon>asterids</taxon>
        <taxon>Ericales</taxon>
        <taxon>Ericaceae</taxon>
        <taxon>Ericoideae</taxon>
        <taxon>Rhodoreae</taxon>
        <taxon>Rhododendron</taxon>
    </lineage>
</organism>
<accession>A0ACC0NTR7</accession>
<sequence>MTHHHTAADPPAENRILCLSGHTQYATERGRESAAARGGESLAAGLVGRSGGRWRGRAAAGGSLRHGRERERERGGGSSVAGAHQSELVGRSGGRWSGGCQSGGVGVGLEGAGGVGVGLEGKQKLEGKQNVK</sequence>
<protein>
    <submittedName>
        <fullName evidence="1">Uncharacterized protein</fullName>
    </submittedName>
</protein>
<gene>
    <name evidence="1" type="ORF">RHMOL_Rhmol05G0247000</name>
</gene>
<name>A0ACC0NTR7_RHOML</name>
<proteinExistence type="predicted"/>
<evidence type="ECO:0000313" key="2">
    <source>
        <dbReference type="Proteomes" id="UP001062846"/>
    </source>
</evidence>
<dbReference type="EMBL" id="CM046392">
    <property type="protein sequence ID" value="KAI8556366.1"/>
    <property type="molecule type" value="Genomic_DNA"/>
</dbReference>
<reference evidence="1" key="1">
    <citation type="submission" date="2022-02" db="EMBL/GenBank/DDBJ databases">
        <title>Plant Genome Project.</title>
        <authorList>
            <person name="Zhang R.-G."/>
        </authorList>
    </citation>
    <scope>NUCLEOTIDE SEQUENCE</scope>
    <source>
        <strain evidence="1">AT1</strain>
    </source>
</reference>
<keyword evidence="2" id="KW-1185">Reference proteome</keyword>
<comment type="caution">
    <text evidence="1">The sequence shown here is derived from an EMBL/GenBank/DDBJ whole genome shotgun (WGS) entry which is preliminary data.</text>
</comment>
<evidence type="ECO:0000313" key="1">
    <source>
        <dbReference type="EMBL" id="KAI8556366.1"/>
    </source>
</evidence>